<evidence type="ECO:0000259" key="9">
    <source>
        <dbReference type="Pfam" id="PF02781"/>
    </source>
</evidence>
<dbReference type="PIRSF" id="PIRSF000110">
    <property type="entry name" value="G6PD"/>
    <property type="match status" value="1"/>
</dbReference>
<gene>
    <name evidence="7 10" type="primary">zwf</name>
    <name evidence="10" type="ORF">M5X09_26065</name>
</gene>
<evidence type="ECO:0000256" key="7">
    <source>
        <dbReference type="HAMAP-Rule" id="MF_00966"/>
    </source>
</evidence>
<dbReference type="InterPro" id="IPR022674">
    <property type="entry name" value="G6P_DH_NAD-bd"/>
</dbReference>
<keyword evidence="6 7" id="KW-0119">Carbohydrate metabolism</keyword>
<keyword evidence="3 7" id="KW-0313">Glucose metabolism</keyword>
<evidence type="ECO:0000256" key="5">
    <source>
        <dbReference type="ARBA" id="ARBA00023002"/>
    </source>
</evidence>
<feature type="binding site" evidence="7">
    <location>
        <position position="55"/>
    </location>
    <ligand>
        <name>NADP(+)</name>
        <dbReference type="ChEBI" id="CHEBI:58349"/>
    </ligand>
</feature>
<evidence type="ECO:0000313" key="10">
    <source>
        <dbReference type="EMBL" id="MCY9523086.1"/>
    </source>
</evidence>
<feature type="binding site" evidence="7">
    <location>
        <position position="354"/>
    </location>
    <ligand>
        <name>substrate</name>
    </ligand>
</feature>
<dbReference type="Gene3D" id="3.30.360.10">
    <property type="entry name" value="Dihydrodipicolinate Reductase, domain 2"/>
    <property type="match status" value="1"/>
</dbReference>
<comment type="caution">
    <text evidence="10">The sequence shown here is derived from an EMBL/GenBank/DDBJ whole genome shotgun (WGS) entry which is preliminary data.</text>
</comment>
<feature type="binding site" evidence="7">
    <location>
        <position position="161"/>
    </location>
    <ligand>
        <name>NADP(+)</name>
        <dbReference type="ChEBI" id="CHEBI:58349"/>
    </ligand>
</feature>
<dbReference type="Gene3D" id="3.40.50.720">
    <property type="entry name" value="NAD(P)-binding Rossmann-like Domain"/>
    <property type="match status" value="1"/>
</dbReference>
<dbReference type="InterPro" id="IPR001282">
    <property type="entry name" value="G6P_DH"/>
</dbReference>
<dbReference type="SUPFAM" id="SSF51735">
    <property type="entry name" value="NAD(P)-binding Rossmann-fold domains"/>
    <property type="match status" value="1"/>
</dbReference>
<feature type="binding site" evidence="7">
    <location>
        <position position="359"/>
    </location>
    <ligand>
        <name>substrate</name>
    </ligand>
</feature>
<feature type="binding site" evidence="7">
    <location>
        <begin position="98"/>
        <end position="99"/>
    </location>
    <ligand>
        <name>NADP(+)</name>
        <dbReference type="ChEBI" id="CHEBI:58349"/>
    </ligand>
</feature>
<dbReference type="HAMAP" id="MF_00966">
    <property type="entry name" value="G6PD"/>
    <property type="match status" value="1"/>
</dbReference>
<reference evidence="10 11" key="1">
    <citation type="submission" date="2022-05" db="EMBL/GenBank/DDBJ databases">
        <title>Genome Sequencing of Bee-Associated Microbes.</title>
        <authorList>
            <person name="Dunlap C."/>
        </authorList>
    </citation>
    <scope>NUCLEOTIDE SEQUENCE [LARGE SCALE GENOMIC DNA]</scope>
    <source>
        <strain evidence="10 11">NRRL NRS-1438</strain>
    </source>
</reference>
<comment type="function">
    <text evidence="7">Catalyzes the oxidation of glucose 6-phosphate to 6-phosphogluconolactone.</text>
</comment>
<feature type="domain" description="Glucose-6-phosphate dehydrogenase C-terminal" evidence="9">
    <location>
        <begin position="203"/>
        <end position="500"/>
    </location>
</feature>
<protein>
    <recommendedName>
        <fullName evidence="7">Glucose-6-phosphate 1-dehydrogenase</fullName>
        <shortName evidence="7">G6PD</shortName>
        <ecNumber evidence="7">1.1.1.49</ecNumber>
    </recommendedName>
</protein>
<sequence>MTVMQNQESQLAEGAVFYIFGATGDLARRKLFPAIYSLYREGKLGERFAVIGLARRERTNDQFREDVRASIDEFCRYPIQNEEEWSGFAKHFEYKPLDINNVEGFRELLVQTEHIEREYNIPGNRLFYLALAPELFGSVSHNLREGGMLDSAGWHRLVIEKPFGYDLPSAQKLNEEIRQVFKEEEIYRIDHYLGKEMVQNIEMIRFANAFFEPLWNNKHIANIQISLSETVGVEERGGYYDHAGALRDMAQNHMLQMLTMIAMEPPSRLHPEDIRDEKVKVLRSLRQYHTGEEVRRNVVRGQYSAGTLNNKELPGYREEDKVNPASVTETYFAARVYVDNFRWAGVPFYIRTGKRLPVKTTEVVVEFKNMPTNVYLGQKHTLEPNLLVIRVNPMEGIYIKINGKKPGAEGGVQPLAMDFCQSCMIGINTPEAYERLIFDAARGDSTYFTRWDEVASAWTFVDRIANAWKEGNDDLFLYPAGSWGPAQADEMLAQDGFHWWPVNGQEESQVVWTK</sequence>
<dbReference type="PROSITE" id="PS00069">
    <property type="entry name" value="G6P_DEHYDROGENASE"/>
    <property type="match status" value="1"/>
</dbReference>
<comment type="catalytic activity">
    <reaction evidence="7">
        <text>D-glucose 6-phosphate + NADP(+) = 6-phospho-D-glucono-1,5-lactone + NADPH + H(+)</text>
        <dbReference type="Rhea" id="RHEA:15841"/>
        <dbReference type="ChEBI" id="CHEBI:15378"/>
        <dbReference type="ChEBI" id="CHEBI:57783"/>
        <dbReference type="ChEBI" id="CHEBI:57955"/>
        <dbReference type="ChEBI" id="CHEBI:58349"/>
        <dbReference type="ChEBI" id="CHEBI:61548"/>
        <dbReference type="EC" id="1.1.1.49"/>
    </reaction>
</comment>
<feature type="domain" description="Glucose-6-phosphate dehydrogenase NAD-binding" evidence="8">
    <location>
        <begin position="19"/>
        <end position="200"/>
    </location>
</feature>
<evidence type="ECO:0000259" key="8">
    <source>
        <dbReference type="Pfam" id="PF00479"/>
    </source>
</evidence>
<evidence type="ECO:0000256" key="1">
    <source>
        <dbReference type="ARBA" id="ARBA00004937"/>
    </source>
</evidence>
<feature type="binding site" evidence="7">
    <location>
        <position position="248"/>
    </location>
    <ligand>
        <name>substrate</name>
    </ligand>
</feature>
<dbReference type="PANTHER" id="PTHR23429">
    <property type="entry name" value="GLUCOSE-6-PHOSPHATE 1-DEHYDROGENASE G6PD"/>
    <property type="match status" value="1"/>
</dbReference>
<keyword evidence="4 7" id="KW-0521">NADP</keyword>
<name>A0ABT4E0G7_9BACL</name>
<dbReference type="SUPFAM" id="SSF55347">
    <property type="entry name" value="Glyceraldehyde-3-phosphate dehydrogenase-like, C-terminal domain"/>
    <property type="match status" value="1"/>
</dbReference>
<keyword evidence="5 7" id="KW-0560">Oxidoreductase</keyword>
<feature type="active site" description="Proton acceptor" evidence="7">
    <location>
        <position position="253"/>
    </location>
</feature>
<feature type="binding site" evidence="7">
    <location>
        <position position="195"/>
    </location>
    <ligand>
        <name>substrate</name>
    </ligand>
</feature>
<comment type="pathway">
    <text evidence="1 7">Carbohydrate degradation; pentose phosphate pathway; D-ribulose 5-phosphate from D-glucose 6-phosphate (oxidative stage): step 1/3.</text>
</comment>
<evidence type="ECO:0000256" key="2">
    <source>
        <dbReference type="ARBA" id="ARBA00009975"/>
    </source>
</evidence>
<organism evidence="10 11">
    <name type="scientific">Paenibacillus apiarius</name>
    <dbReference type="NCBI Taxonomy" id="46240"/>
    <lineage>
        <taxon>Bacteria</taxon>
        <taxon>Bacillati</taxon>
        <taxon>Bacillota</taxon>
        <taxon>Bacilli</taxon>
        <taxon>Bacillales</taxon>
        <taxon>Paenibacillaceae</taxon>
        <taxon>Paenibacillus</taxon>
    </lineage>
</organism>
<evidence type="ECO:0000256" key="6">
    <source>
        <dbReference type="ARBA" id="ARBA00023277"/>
    </source>
</evidence>
<dbReference type="Pfam" id="PF02781">
    <property type="entry name" value="G6PD_C"/>
    <property type="match status" value="1"/>
</dbReference>
<dbReference type="EMBL" id="JAMDLW010000058">
    <property type="protein sequence ID" value="MCY9523086.1"/>
    <property type="molecule type" value="Genomic_DNA"/>
</dbReference>
<evidence type="ECO:0000313" key="11">
    <source>
        <dbReference type="Proteomes" id="UP001207626"/>
    </source>
</evidence>
<feature type="binding site" evidence="7">
    <location>
        <position position="191"/>
    </location>
    <ligand>
        <name>substrate</name>
    </ligand>
</feature>
<dbReference type="Pfam" id="PF00479">
    <property type="entry name" value="G6PD_N"/>
    <property type="match status" value="1"/>
</dbReference>
<dbReference type="Proteomes" id="UP001207626">
    <property type="component" value="Unassembled WGS sequence"/>
</dbReference>
<proteinExistence type="inferred from homology"/>
<comment type="similarity">
    <text evidence="2 7">Belongs to the glucose-6-phosphate dehydrogenase family.</text>
</comment>
<keyword evidence="11" id="KW-1185">Reference proteome</keyword>
<feature type="binding site" evidence="7">
    <location>
        <begin position="21"/>
        <end position="28"/>
    </location>
    <ligand>
        <name>NADP(+)</name>
        <dbReference type="ChEBI" id="CHEBI:58349"/>
    </ligand>
</feature>
<dbReference type="InterPro" id="IPR036291">
    <property type="entry name" value="NAD(P)-bd_dom_sf"/>
</dbReference>
<dbReference type="NCBIfam" id="TIGR00871">
    <property type="entry name" value="zwf"/>
    <property type="match status" value="1"/>
</dbReference>
<evidence type="ECO:0000256" key="4">
    <source>
        <dbReference type="ARBA" id="ARBA00022857"/>
    </source>
</evidence>
<dbReference type="RefSeq" id="WP_087435867.1">
    <property type="nucleotide sequence ID" value="NZ_JAMDLV010000002.1"/>
</dbReference>
<dbReference type="InterPro" id="IPR019796">
    <property type="entry name" value="G6P_DH_AS"/>
</dbReference>
<feature type="binding site" evidence="7">
    <location>
        <position position="229"/>
    </location>
    <ligand>
        <name>substrate</name>
    </ligand>
</feature>
<accession>A0ABT4E0G7</accession>
<evidence type="ECO:0000256" key="3">
    <source>
        <dbReference type="ARBA" id="ARBA00022526"/>
    </source>
</evidence>
<dbReference type="PANTHER" id="PTHR23429:SF0">
    <property type="entry name" value="GLUCOSE-6-PHOSPHATE 1-DEHYDROGENASE"/>
    <property type="match status" value="1"/>
</dbReference>
<dbReference type="PRINTS" id="PR00079">
    <property type="entry name" value="G6PDHDRGNASE"/>
</dbReference>
<dbReference type="InterPro" id="IPR022675">
    <property type="entry name" value="G6P_DH_C"/>
</dbReference>
<dbReference type="EC" id="1.1.1.49" evidence="7"/>